<dbReference type="GO" id="GO:0016491">
    <property type="term" value="F:oxidoreductase activity"/>
    <property type="evidence" value="ECO:0007669"/>
    <property type="project" value="UniProtKB-KW"/>
</dbReference>
<comment type="caution">
    <text evidence="5">The sequence shown here is derived from an EMBL/GenBank/DDBJ whole genome shotgun (WGS) entry which is preliminary data.</text>
</comment>
<dbReference type="Gene3D" id="3.40.50.720">
    <property type="entry name" value="NAD(P)-binding Rossmann-like Domain"/>
    <property type="match status" value="1"/>
</dbReference>
<dbReference type="EMBL" id="LFOE01000166">
    <property type="protein sequence ID" value="OBY29142.1"/>
    <property type="molecule type" value="Genomic_DNA"/>
</dbReference>
<proteinExistence type="inferred from homology"/>
<dbReference type="Pfam" id="PF13561">
    <property type="entry name" value="adh_short_C2"/>
    <property type="match status" value="1"/>
</dbReference>
<name>A0A1B8S8Z6_9MYCO</name>
<dbReference type="PRINTS" id="PR00081">
    <property type="entry name" value="GDHRDH"/>
</dbReference>
<evidence type="ECO:0000256" key="1">
    <source>
        <dbReference type="ARBA" id="ARBA00006484"/>
    </source>
</evidence>
<dbReference type="Proteomes" id="UP000092668">
    <property type="component" value="Unassembled WGS sequence"/>
</dbReference>
<feature type="domain" description="Ketoreductase" evidence="4">
    <location>
        <begin position="8"/>
        <end position="219"/>
    </location>
</feature>
<protein>
    <recommendedName>
        <fullName evidence="4">Ketoreductase domain-containing protein</fullName>
    </recommendedName>
</protein>
<dbReference type="SUPFAM" id="SSF51735">
    <property type="entry name" value="NAD(P)-binding Rossmann-fold domains"/>
    <property type="match status" value="1"/>
</dbReference>
<sequence>MHGRLAGKRALVTGSTRGIGEAIATMFGEQGAHVAVTGRTVEDGERVAKAIVQAGGKADFIPLDLADEQSVADAISRAVDMLGGLDVLVNNAAPTEHIRGMGETFEDKADGPVAEMTTERWRRVTTPGIDGLVWTIRYAMPELLKAPKASIVNISSLAGVMGMKGQAAYVATKGAMNALTRAVAADYAPTVRCNALVSGAFMTPGMAVVLSAAPEVRKAFEANTLVGYVGDPREMAEAATFFASDESSFITGQCLPVDGGQSIKFVEHNVGSSE</sequence>
<dbReference type="FunFam" id="3.40.50.720:FF:000084">
    <property type="entry name" value="Short-chain dehydrogenase reductase"/>
    <property type="match status" value="1"/>
</dbReference>
<evidence type="ECO:0000313" key="5">
    <source>
        <dbReference type="EMBL" id="OBY29142.1"/>
    </source>
</evidence>
<evidence type="ECO:0000256" key="3">
    <source>
        <dbReference type="ARBA" id="ARBA00023027"/>
    </source>
</evidence>
<keyword evidence="6" id="KW-1185">Reference proteome</keyword>
<dbReference type="PANTHER" id="PTHR24321:SF8">
    <property type="entry name" value="ESTRADIOL 17-BETA-DEHYDROGENASE 8-RELATED"/>
    <property type="match status" value="1"/>
</dbReference>
<evidence type="ECO:0000256" key="2">
    <source>
        <dbReference type="ARBA" id="ARBA00023002"/>
    </source>
</evidence>
<dbReference type="InterPro" id="IPR020904">
    <property type="entry name" value="Sc_DH/Rdtase_CS"/>
</dbReference>
<dbReference type="AlphaFoldDB" id="A0A1B8S8Z6"/>
<keyword evidence="2" id="KW-0560">Oxidoreductase</keyword>
<dbReference type="InterPro" id="IPR002347">
    <property type="entry name" value="SDR_fam"/>
</dbReference>
<dbReference type="PROSITE" id="PS00061">
    <property type="entry name" value="ADH_SHORT"/>
    <property type="match status" value="1"/>
</dbReference>
<dbReference type="PANTHER" id="PTHR24321">
    <property type="entry name" value="DEHYDROGENASES, SHORT CHAIN"/>
    <property type="match status" value="1"/>
</dbReference>
<dbReference type="InterPro" id="IPR057326">
    <property type="entry name" value="KR_dom"/>
</dbReference>
<evidence type="ECO:0000313" key="6">
    <source>
        <dbReference type="Proteomes" id="UP000092668"/>
    </source>
</evidence>
<gene>
    <name evidence="5" type="ORF">ACT18_24675</name>
</gene>
<dbReference type="SMART" id="SM00822">
    <property type="entry name" value="PKS_KR"/>
    <property type="match status" value="1"/>
</dbReference>
<keyword evidence="3" id="KW-0520">NAD</keyword>
<dbReference type="OrthoDB" id="9789398at2"/>
<dbReference type="CDD" id="cd05233">
    <property type="entry name" value="SDR_c"/>
    <property type="match status" value="1"/>
</dbReference>
<reference evidence="5 6" key="1">
    <citation type="submission" date="2015-06" db="EMBL/GenBank/DDBJ databases">
        <title>Genome sequence of Mycobacterium kumamotonense strain Roo.</title>
        <authorList>
            <person name="Greninger A.L."/>
            <person name="Cunningham G."/>
            <person name="Miller S."/>
        </authorList>
    </citation>
    <scope>NUCLEOTIDE SEQUENCE [LARGE SCALE GENOMIC DNA]</scope>
    <source>
        <strain evidence="5 6">Roo</strain>
    </source>
</reference>
<dbReference type="InterPro" id="IPR036291">
    <property type="entry name" value="NAD(P)-bd_dom_sf"/>
</dbReference>
<comment type="similarity">
    <text evidence="1">Belongs to the short-chain dehydrogenases/reductases (SDR) family.</text>
</comment>
<evidence type="ECO:0000259" key="4">
    <source>
        <dbReference type="SMART" id="SM00822"/>
    </source>
</evidence>
<dbReference type="PRINTS" id="PR00080">
    <property type="entry name" value="SDRFAMILY"/>
</dbReference>
<dbReference type="RefSeq" id="WP_065289895.1">
    <property type="nucleotide sequence ID" value="NZ_LFOE01000166.1"/>
</dbReference>
<accession>A0A1B8S8Z6</accession>
<organism evidence="5 6">
    <name type="scientific">Mycolicibacter kumamotonensis</name>
    <dbReference type="NCBI Taxonomy" id="354243"/>
    <lineage>
        <taxon>Bacteria</taxon>
        <taxon>Bacillati</taxon>
        <taxon>Actinomycetota</taxon>
        <taxon>Actinomycetes</taxon>
        <taxon>Mycobacteriales</taxon>
        <taxon>Mycobacteriaceae</taxon>
        <taxon>Mycolicibacter</taxon>
    </lineage>
</organism>